<dbReference type="KEGG" id="vde:111250236"/>
<dbReference type="GO" id="GO:0005737">
    <property type="term" value="C:cytoplasm"/>
    <property type="evidence" value="ECO:0007669"/>
    <property type="project" value="TreeGrafter"/>
</dbReference>
<dbReference type="Gene3D" id="3.40.30.10">
    <property type="entry name" value="Glutaredoxin"/>
    <property type="match status" value="1"/>
</dbReference>
<dbReference type="OMA" id="TQYFSWT"/>
<name>A0A7M7K3E3_VARDE</name>
<dbReference type="SUPFAM" id="SSF52833">
    <property type="entry name" value="Thioredoxin-like"/>
    <property type="match status" value="1"/>
</dbReference>
<dbReference type="Gene3D" id="1.20.1050.10">
    <property type="match status" value="1"/>
</dbReference>
<dbReference type="Pfam" id="PF00043">
    <property type="entry name" value="GST_C"/>
    <property type="match status" value="1"/>
</dbReference>
<evidence type="ECO:0000313" key="10">
    <source>
        <dbReference type="EnsemblMetazoa" id="XP_022660880"/>
    </source>
</evidence>
<keyword evidence="11" id="KW-1185">Reference proteome</keyword>
<dbReference type="Pfam" id="PF02798">
    <property type="entry name" value="GST_N"/>
    <property type="match status" value="1"/>
</dbReference>
<dbReference type="InterPro" id="IPR036249">
    <property type="entry name" value="Thioredoxin-like_sf"/>
</dbReference>
<feature type="domain" description="GST N-terminal" evidence="8">
    <location>
        <begin position="3"/>
        <end position="88"/>
    </location>
</feature>
<dbReference type="PANTHER" id="PTHR43986:SF1">
    <property type="entry name" value="ELONGATION FACTOR 1-GAMMA"/>
    <property type="match status" value="1"/>
</dbReference>
<dbReference type="PANTHER" id="PTHR43986">
    <property type="entry name" value="ELONGATION FACTOR 1-GAMMA"/>
    <property type="match status" value="1"/>
</dbReference>
<feature type="domain" description="EF-1-gamma C-terminal" evidence="7">
    <location>
        <begin position="274"/>
        <end position="432"/>
    </location>
</feature>
<dbReference type="InterPro" id="IPR001662">
    <property type="entry name" value="EF1B_G_C"/>
</dbReference>
<dbReference type="GO" id="GO:0005634">
    <property type="term" value="C:nucleus"/>
    <property type="evidence" value="ECO:0007669"/>
    <property type="project" value="TreeGrafter"/>
</dbReference>
<dbReference type="RefSeq" id="XP_022660880.1">
    <property type="nucleotide sequence ID" value="XM_022805145.1"/>
</dbReference>
<dbReference type="Gene3D" id="3.30.70.1010">
    <property type="entry name" value="Translation elongation factor EF1B, gamma chain, conserved domain"/>
    <property type="match status" value="1"/>
</dbReference>
<dbReference type="InParanoid" id="A0A7M7K3E3"/>
<accession>A0A7M7K3E3</accession>
<sequence>MAVQGMLYTCKDNFRSQQILIAAEYGKANLKVCQEPPAFVFGETNRSDEFLAKFPNGKVPAFETKDGQAITEANAISYFVAGEDLRGNTDTEKALVVQWMSFADNEIVPPAAAWTYPCLGIMPQNKQATEKAQADVKSVLAYLNKTLLPKTFLVGERFSLADISVFSALLPLYKLVLDPAFRKPYGNVNRWFETVLNQPNVKSVLGPVKLCEKMAQFDAKTYAEIQGKSGAAAKKEKGGKKEEKKEKPATGKEGDEPAAFDADVEEEPIVSASKKDPFDQFPKGSFVMDDFKRYYSNEDTAKSIPYFWDEFDPDNYSIWYCEYKYPEELTKVFMSCNLITGMFQRLDTMRKNSFGSMCLFGEDNCSTISGIWVWRGPELAFTLSENWQTDYESYMWKKLDPKDPTTKTMVNEYLAWEGQFGGKKFNQGKIFK</sequence>
<dbReference type="InterPro" id="IPR010987">
    <property type="entry name" value="Glutathione-S-Trfase_C-like"/>
</dbReference>
<dbReference type="CDD" id="cd03181">
    <property type="entry name" value="GST_C_EF1Bgamma_like"/>
    <property type="match status" value="1"/>
</dbReference>
<dbReference type="FunFam" id="1.20.1050.10:FF:000006">
    <property type="entry name" value="Elongation factor 1 gamma"/>
    <property type="match status" value="1"/>
</dbReference>
<evidence type="ECO:0000256" key="5">
    <source>
        <dbReference type="PROSITE-ProRule" id="PRU00519"/>
    </source>
</evidence>
<dbReference type="Proteomes" id="UP000594260">
    <property type="component" value="Unplaced"/>
</dbReference>
<protein>
    <recommendedName>
        <fullName evidence="1">Elongation factor 1-gamma</fullName>
    </recommendedName>
    <alternativeName>
        <fullName evidence="4">eEF-1B gamma</fullName>
    </alternativeName>
</protein>
<keyword evidence="3 5" id="KW-0648">Protein biosynthesis</keyword>
<dbReference type="InterPro" id="IPR004045">
    <property type="entry name" value="Glutathione_S-Trfase_N"/>
</dbReference>
<evidence type="ECO:0000256" key="2">
    <source>
        <dbReference type="ARBA" id="ARBA00022768"/>
    </source>
</evidence>
<dbReference type="SMART" id="SM01183">
    <property type="entry name" value="EF1G"/>
    <property type="match status" value="1"/>
</dbReference>
<organism evidence="10 11">
    <name type="scientific">Varroa destructor</name>
    <name type="common">Honeybee mite</name>
    <dbReference type="NCBI Taxonomy" id="109461"/>
    <lineage>
        <taxon>Eukaryota</taxon>
        <taxon>Metazoa</taxon>
        <taxon>Ecdysozoa</taxon>
        <taxon>Arthropoda</taxon>
        <taxon>Chelicerata</taxon>
        <taxon>Arachnida</taxon>
        <taxon>Acari</taxon>
        <taxon>Parasitiformes</taxon>
        <taxon>Mesostigmata</taxon>
        <taxon>Gamasina</taxon>
        <taxon>Dermanyssoidea</taxon>
        <taxon>Varroidae</taxon>
        <taxon>Varroa</taxon>
    </lineage>
</organism>
<dbReference type="PROSITE" id="PS50405">
    <property type="entry name" value="GST_CTER"/>
    <property type="match status" value="1"/>
</dbReference>
<evidence type="ECO:0000256" key="1">
    <source>
        <dbReference type="ARBA" id="ARBA00022218"/>
    </source>
</evidence>
<evidence type="ECO:0000259" key="8">
    <source>
        <dbReference type="PROSITE" id="PS50404"/>
    </source>
</evidence>
<dbReference type="InterPro" id="IPR050802">
    <property type="entry name" value="EF-GSTs"/>
</dbReference>
<evidence type="ECO:0000259" key="9">
    <source>
        <dbReference type="PROSITE" id="PS50405"/>
    </source>
</evidence>
<keyword evidence="2 5" id="KW-0251">Elongation factor</keyword>
<feature type="region of interest" description="Disordered" evidence="6">
    <location>
        <begin position="232"/>
        <end position="261"/>
    </location>
</feature>
<dbReference type="InterPro" id="IPR040079">
    <property type="entry name" value="Glutathione_S-Trfase"/>
</dbReference>
<evidence type="ECO:0000313" key="11">
    <source>
        <dbReference type="Proteomes" id="UP000594260"/>
    </source>
</evidence>
<dbReference type="InterPro" id="IPR036282">
    <property type="entry name" value="Glutathione-S-Trfase_C_sf"/>
</dbReference>
<dbReference type="CTD" id="44791"/>
<dbReference type="Pfam" id="PF00647">
    <property type="entry name" value="EF1G"/>
    <property type="match status" value="1"/>
</dbReference>
<feature type="compositionally biased region" description="Basic and acidic residues" evidence="6">
    <location>
        <begin position="233"/>
        <end position="255"/>
    </location>
</feature>
<dbReference type="FunFam" id="3.40.30.10:FF:000233">
    <property type="entry name" value="Elongation factor 1-gamma"/>
    <property type="match status" value="1"/>
</dbReference>
<dbReference type="GeneID" id="111250236"/>
<feature type="domain" description="GST C-terminal" evidence="9">
    <location>
        <begin position="89"/>
        <end position="217"/>
    </location>
</feature>
<dbReference type="OrthoDB" id="249703at2759"/>
<evidence type="ECO:0000259" key="7">
    <source>
        <dbReference type="PROSITE" id="PS50040"/>
    </source>
</evidence>
<dbReference type="SUPFAM" id="SSF89942">
    <property type="entry name" value="eEF1-gamma domain"/>
    <property type="match status" value="1"/>
</dbReference>
<dbReference type="PROSITE" id="PS50404">
    <property type="entry name" value="GST_NTER"/>
    <property type="match status" value="1"/>
</dbReference>
<evidence type="ECO:0000256" key="6">
    <source>
        <dbReference type="SAM" id="MobiDB-lite"/>
    </source>
</evidence>
<dbReference type="EnsemblMetazoa" id="XM_022805145">
    <property type="protein sequence ID" value="XP_022660880"/>
    <property type="gene ID" value="LOC111250236"/>
</dbReference>
<dbReference type="SFLD" id="SFLDS00019">
    <property type="entry name" value="Glutathione_Transferase_(cytos"/>
    <property type="match status" value="1"/>
</dbReference>
<dbReference type="AlphaFoldDB" id="A0A7M7K3E3"/>
<dbReference type="FunFam" id="3.30.70.1010:FF:000001">
    <property type="entry name" value="Elongation factor 1-gamma 1"/>
    <property type="match status" value="1"/>
</dbReference>
<dbReference type="FunCoup" id="A0A7M7K3E3">
    <property type="interactions" value="1595"/>
</dbReference>
<dbReference type="InterPro" id="IPR004046">
    <property type="entry name" value="GST_C"/>
</dbReference>
<dbReference type="SUPFAM" id="SSF47616">
    <property type="entry name" value="GST C-terminal domain-like"/>
    <property type="match status" value="1"/>
</dbReference>
<evidence type="ECO:0000256" key="3">
    <source>
        <dbReference type="ARBA" id="ARBA00022917"/>
    </source>
</evidence>
<evidence type="ECO:0000256" key="4">
    <source>
        <dbReference type="ARBA" id="ARBA00030426"/>
    </source>
</evidence>
<dbReference type="GO" id="GO:0003746">
    <property type="term" value="F:translation elongation factor activity"/>
    <property type="evidence" value="ECO:0007669"/>
    <property type="project" value="UniProtKB-UniRule"/>
</dbReference>
<dbReference type="CDD" id="cd03044">
    <property type="entry name" value="GST_N_EF1Bgamma"/>
    <property type="match status" value="1"/>
</dbReference>
<dbReference type="PROSITE" id="PS50040">
    <property type="entry name" value="EF1G_C"/>
    <property type="match status" value="1"/>
</dbReference>
<proteinExistence type="predicted"/>
<reference evidence="10" key="1">
    <citation type="submission" date="2021-01" db="UniProtKB">
        <authorList>
            <consortium name="EnsemblMetazoa"/>
        </authorList>
    </citation>
    <scope>IDENTIFICATION</scope>
</reference>
<dbReference type="InterPro" id="IPR036433">
    <property type="entry name" value="EF1B_G_C_sf"/>
</dbReference>